<evidence type="ECO:0000313" key="2">
    <source>
        <dbReference type="EMBL" id="MBB6693595.1"/>
    </source>
</evidence>
<reference evidence="2 3" key="1">
    <citation type="submission" date="2020-08" db="EMBL/GenBank/DDBJ databases">
        <title>Cohnella phylogeny.</title>
        <authorList>
            <person name="Dunlap C."/>
        </authorList>
    </citation>
    <scope>NUCLEOTIDE SEQUENCE [LARGE SCALE GENOMIC DNA]</scope>
    <source>
        <strain evidence="2 3">DSM 25239</strain>
    </source>
</reference>
<evidence type="ECO:0000259" key="1">
    <source>
        <dbReference type="PROSITE" id="PS51340"/>
    </source>
</evidence>
<dbReference type="GO" id="GO:0003824">
    <property type="term" value="F:catalytic activity"/>
    <property type="evidence" value="ECO:0007669"/>
    <property type="project" value="InterPro"/>
</dbReference>
<dbReference type="Gene3D" id="2.40.33.20">
    <property type="entry name" value="PK beta-barrel domain-like"/>
    <property type="match status" value="1"/>
</dbReference>
<dbReference type="InterPro" id="IPR052353">
    <property type="entry name" value="Benzoxazolinone_Detox_Enz"/>
</dbReference>
<dbReference type="PROSITE" id="PS51340">
    <property type="entry name" value="MOSC"/>
    <property type="match status" value="1"/>
</dbReference>
<dbReference type="InterPro" id="IPR011037">
    <property type="entry name" value="Pyrv_Knase-like_insert_dom_sf"/>
</dbReference>
<dbReference type="GO" id="GO:0030151">
    <property type="term" value="F:molybdenum ion binding"/>
    <property type="evidence" value="ECO:0007669"/>
    <property type="project" value="InterPro"/>
</dbReference>
<organism evidence="2 3">
    <name type="scientific">Cohnella xylanilytica</name>
    <dbReference type="NCBI Taxonomy" id="557555"/>
    <lineage>
        <taxon>Bacteria</taxon>
        <taxon>Bacillati</taxon>
        <taxon>Bacillota</taxon>
        <taxon>Bacilli</taxon>
        <taxon>Bacillales</taxon>
        <taxon>Paenibacillaceae</taxon>
        <taxon>Cohnella</taxon>
    </lineage>
</organism>
<dbReference type="PANTHER" id="PTHR30212">
    <property type="entry name" value="PROTEIN YIIM"/>
    <property type="match status" value="1"/>
</dbReference>
<dbReference type="GO" id="GO:0030170">
    <property type="term" value="F:pyridoxal phosphate binding"/>
    <property type="evidence" value="ECO:0007669"/>
    <property type="project" value="InterPro"/>
</dbReference>
<dbReference type="Pfam" id="PF03473">
    <property type="entry name" value="MOSC"/>
    <property type="match status" value="1"/>
</dbReference>
<sequence length="224" mass="24522">MEATKERWTAPLLSVNTGAARLGTYKGREAKSGIGKEPADRPLLLGPTGLEGDEQADLVNHGGPDKAMCVYSYLHYSHWEAVLGRKLPMGAFGENFTLDGISEDMVHVGDVFRVGGATVQISQPRVPCWKLAMRWGLDELPALVTQTGATGFYFRVLEPGEVAAGEIELVRRHPAGLSVKEANRIMHRDKKDTEGIRRLLAVEALADSWRDTLTKRLAKSEAEG</sequence>
<dbReference type="InterPro" id="IPR005163">
    <property type="entry name" value="Tri_helical_YiiM-like"/>
</dbReference>
<dbReference type="PANTHER" id="PTHR30212:SF2">
    <property type="entry name" value="PROTEIN YIIM"/>
    <property type="match status" value="1"/>
</dbReference>
<dbReference type="SUPFAM" id="SSF50800">
    <property type="entry name" value="PK beta-barrel domain-like"/>
    <property type="match status" value="1"/>
</dbReference>
<keyword evidence="3" id="KW-1185">Reference proteome</keyword>
<dbReference type="Proteomes" id="UP000553776">
    <property type="component" value="Unassembled WGS sequence"/>
</dbReference>
<dbReference type="InterPro" id="IPR005302">
    <property type="entry name" value="MoCF_Sase_C"/>
</dbReference>
<protein>
    <submittedName>
        <fullName evidence="2">MOSC domain-containing protein</fullName>
    </submittedName>
</protein>
<dbReference type="EMBL" id="JACJVR010000076">
    <property type="protein sequence ID" value="MBB6693595.1"/>
    <property type="molecule type" value="Genomic_DNA"/>
</dbReference>
<name>A0A841TZD6_9BACL</name>
<dbReference type="AlphaFoldDB" id="A0A841TZD6"/>
<feature type="domain" description="MOSC" evidence="1">
    <location>
        <begin position="37"/>
        <end position="171"/>
    </location>
</feature>
<dbReference type="Pfam" id="PF03475">
    <property type="entry name" value="YiiM_3-alpha"/>
    <property type="match status" value="1"/>
</dbReference>
<gene>
    <name evidence="2" type="ORF">H7B90_19560</name>
</gene>
<evidence type="ECO:0000313" key="3">
    <source>
        <dbReference type="Proteomes" id="UP000553776"/>
    </source>
</evidence>
<proteinExistence type="predicted"/>
<accession>A0A841TZD6</accession>
<comment type="caution">
    <text evidence="2">The sequence shown here is derived from an EMBL/GenBank/DDBJ whole genome shotgun (WGS) entry which is preliminary data.</text>
</comment>